<dbReference type="InterPro" id="IPR011006">
    <property type="entry name" value="CheY-like_superfamily"/>
</dbReference>
<dbReference type="InterPro" id="IPR016032">
    <property type="entry name" value="Sig_transdc_resp-reg_C-effctor"/>
</dbReference>
<dbReference type="Pfam" id="PF00072">
    <property type="entry name" value="Response_reg"/>
    <property type="match status" value="1"/>
</dbReference>
<dbReference type="CDD" id="cd17535">
    <property type="entry name" value="REC_NarL-like"/>
    <property type="match status" value="1"/>
</dbReference>
<dbReference type="PROSITE" id="PS00622">
    <property type="entry name" value="HTH_LUXR_1"/>
    <property type="match status" value="1"/>
</dbReference>
<organism evidence="10 11">
    <name type="scientific">Alkalicella caledoniensis</name>
    <dbReference type="NCBI Taxonomy" id="2731377"/>
    <lineage>
        <taxon>Bacteria</taxon>
        <taxon>Bacillati</taxon>
        <taxon>Bacillota</taxon>
        <taxon>Clostridia</taxon>
        <taxon>Eubacteriales</taxon>
        <taxon>Proteinivoracaceae</taxon>
        <taxon>Alkalicella</taxon>
    </lineage>
</organism>
<dbReference type="InterPro" id="IPR001789">
    <property type="entry name" value="Sig_transdc_resp-reg_receiver"/>
</dbReference>
<dbReference type="PANTHER" id="PTHR43214">
    <property type="entry name" value="TWO-COMPONENT RESPONSE REGULATOR"/>
    <property type="match status" value="1"/>
</dbReference>
<dbReference type="PROSITE" id="PS50043">
    <property type="entry name" value="HTH_LUXR_2"/>
    <property type="match status" value="1"/>
</dbReference>
<evidence type="ECO:0000256" key="5">
    <source>
        <dbReference type="ARBA" id="ARBA00023163"/>
    </source>
</evidence>
<dbReference type="SUPFAM" id="SSF52172">
    <property type="entry name" value="CheY-like"/>
    <property type="match status" value="1"/>
</dbReference>
<evidence type="ECO:0000256" key="4">
    <source>
        <dbReference type="ARBA" id="ARBA00023125"/>
    </source>
</evidence>
<dbReference type="CDD" id="cd06170">
    <property type="entry name" value="LuxR_C_like"/>
    <property type="match status" value="1"/>
</dbReference>
<dbReference type="InterPro" id="IPR000792">
    <property type="entry name" value="Tscrpt_reg_LuxR_C"/>
</dbReference>
<evidence type="ECO:0000313" key="10">
    <source>
        <dbReference type="EMBL" id="QNO14488.1"/>
    </source>
</evidence>
<dbReference type="SUPFAM" id="SSF46894">
    <property type="entry name" value="C-terminal effector domain of the bipartite response regulators"/>
    <property type="match status" value="1"/>
</dbReference>
<dbReference type="PANTHER" id="PTHR43214:SF39">
    <property type="entry name" value="TRANSCRIPTIONAL REGULATORY PROTEIN DEGU"/>
    <property type="match status" value="1"/>
</dbReference>
<dbReference type="RefSeq" id="WP_213168218.1">
    <property type="nucleotide sequence ID" value="NZ_CP058559.1"/>
</dbReference>
<dbReference type="GO" id="GO:0000160">
    <property type="term" value="P:phosphorelay signal transduction system"/>
    <property type="evidence" value="ECO:0007669"/>
    <property type="project" value="InterPro"/>
</dbReference>
<dbReference type="InterPro" id="IPR039420">
    <property type="entry name" value="WalR-like"/>
</dbReference>
<evidence type="ECO:0000256" key="1">
    <source>
        <dbReference type="ARBA" id="ARBA00018672"/>
    </source>
</evidence>
<dbReference type="AlphaFoldDB" id="A0A7G9W726"/>
<dbReference type="GO" id="GO:0006355">
    <property type="term" value="P:regulation of DNA-templated transcription"/>
    <property type="evidence" value="ECO:0007669"/>
    <property type="project" value="InterPro"/>
</dbReference>
<dbReference type="KEGG" id="acae:HYG86_06715"/>
<keyword evidence="2 7" id="KW-0597">Phosphoprotein</keyword>
<evidence type="ECO:0000259" key="8">
    <source>
        <dbReference type="PROSITE" id="PS50043"/>
    </source>
</evidence>
<protein>
    <recommendedName>
        <fullName evidence="1">Stage 0 sporulation protein A homolog</fullName>
    </recommendedName>
</protein>
<dbReference type="SMART" id="SM00421">
    <property type="entry name" value="HTH_LUXR"/>
    <property type="match status" value="1"/>
</dbReference>
<proteinExistence type="predicted"/>
<keyword evidence="11" id="KW-1185">Reference proteome</keyword>
<gene>
    <name evidence="10" type="ORF">HYG86_06715</name>
</gene>
<name>A0A7G9W726_ALKCA</name>
<dbReference type="InterPro" id="IPR058245">
    <property type="entry name" value="NreC/VraR/RcsB-like_REC"/>
</dbReference>
<accession>A0A7G9W726</accession>
<keyword evidence="5" id="KW-0804">Transcription</keyword>
<evidence type="ECO:0000256" key="7">
    <source>
        <dbReference type="PROSITE-ProRule" id="PRU00169"/>
    </source>
</evidence>
<feature type="modified residue" description="4-aspartylphosphate" evidence="7">
    <location>
        <position position="56"/>
    </location>
</feature>
<sequence length="218" mass="25121">MEKIKIAVVEDHHLLRQGIIKILDFEKDFHVVGEAHDGLEACDLVKKHKPHIVLMDINMPNMNGIEATEWIKKYHPKTKVIMLTIHDGDEYIFEAIKLGAEGYMLKDIESEMIVEGIRNVFSGDAFIHKQLTGKIFRELHRLYKQDVPIVENAYNLSDREQDVYKLMAEGKSNKEIGDILNISEKTVKNHVSRVFRKLGVFDRTQAVVKGIREGFVKL</sequence>
<evidence type="ECO:0000313" key="11">
    <source>
        <dbReference type="Proteomes" id="UP000516160"/>
    </source>
</evidence>
<evidence type="ECO:0000256" key="2">
    <source>
        <dbReference type="ARBA" id="ARBA00022553"/>
    </source>
</evidence>
<evidence type="ECO:0000256" key="6">
    <source>
        <dbReference type="ARBA" id="ARBA00024867"/>
    </source>
</evidence>
<dbReference type="GO" id="GO:0003677">
    <property type="term" value="F:DNA binding"/>
    <property type="evidence" value="ECO:0007669"/>
    <property type="project" value="UniProtKB-KW"/>
</dbReference>
<dbReference type="Pfam" id="PF00196">
    <property type="entry name" value="GerE"/>
    <property type="match status" value="1"/>
</dbReference>
<keyword evidence="3" id="KW-0805">Transcription regulation</keyword>
<dbReference type="SMART" id="SM00448">
    <property type="entry name" value="REC"/>
    <property type="match status" value="1"/>
</dbReference>
<dbReference type="Proteomes" id="UP000516160">
    <property type="component" value="Chromosome"/>
</dbReference>
<dbReference type="Gene3D" id="3.40.50.2300">
    <property type="match status" value="1"/>
</dbReference>
<dbReference type="PRINTS" id="PR00038">
    <property type="entry name" value="HTHLUXR"/>
</dbReference>
<dbReference type="EMBL" id="CP058559">
    <property type="protein sequence ID" value="QNO14488.1"/>
    <property type="molecule type" value="Genomic_DNA"/>
</dbReference>
<evidence type="ECO:0000256" key="3">
    <source>
        <dbReference type="ARBA" id="ARBA00023015"/>
    </source>
</evidence>
<dbReference type="PROSITE" id="PS50110">
    <property type="entry name" value="RESPONSE_REGULATORY"/>
    <property type="match status" value="1"/>
</dbReference>
<feature type="domain" description="Response regulatory" evidence="9">
    <location>
        <begin position="5"/>
        <end position="121"/>
    </location>
</feature>
<reference evidence="10 11" key="1">
    <citation type="submission" date="2020-07" db="EMBL/GenBank/DDBJ databases">
        <title>Alkalicella. sp. LB2 genome.</title>
        <authorList>
            <person name="Postec A."/>
            <person name="Quemeneur M."/>
        </authorList>
    </citation>
    <scope>NUCLEOTIDE SEQUENCE [LARGE SCALE GENOMIC DNA]</scope>
    <source>
        <strain evidence="10 11">LB2</strain>
    </source>
</reference>
<keyword evidence="4" id="KW-0238">DNA-binding</keyword>
<evidence type="ECO:0000259" key="9">
    <source>
        <dbReference type="PROSITE" id="PS50110"/>
    </source>
</evidence>
<comment type="function">
    <text evidence="6">May play the central regulatory role in sporulation. It may be an element of the effector pathway responsible for the activation of sporulation genes in response to nutritional stress. Spo0A may act in concert with spo0H (a sigma factor) to control the expression of some genes that are critical to the sporulation process.</text>
</comment>
<feature type="domain" description="HTH luxR-type" evidence="8">
    <location>
        <begin position="149"/>
        <end position="214"/>
    </location>
</feature>